<dbReference type="CDD" id="cd00118">
    <property type="entry name" value="LysM"/>
    <property type="match status" value="2"/>
</dbReference>
<dbReference type="GO" id="GO:0009253">
    <property type="term" value="P:peptidoglycan catabolic process"/>
    <property type="evidence" value="ECO:0007669"/>
    <property type="project" value="InterPro"/>
</dbReference>
<dbReference type="InterPro" id="IPR002502">
    <property type="entry name" value="Amidase_domain"/>
</dbReference>
<dbReference type="GO" id="GO:0008745">
    <property type="term" value="F:N-acetylmuramoyl-L-alanine amidase activity"/>
    <property type="evidence" value="ECO:0007669"/>
    <property type="project" value="InterPro"/>
</dbReference>
<dbReference type="Gene3D" id="3.40.80.10">
    <property type="entry name" value="Peptidoglycan recognition protein-like"/>
    <property type="match status" value="1"/>
</dbReference>
<dbReference type="SUPFAM" id="SSF55846">
    <property type="entry name" value="N-acetylmuramoyl-L-alanine amidase-like"/>
    <property type="match status" value="1"/>
</dbReference>
<gene>
    <name evidence="3" type="ORF">ABR82_02655</name>
</gene>
<evidence type="ECO:0000256" key="1">
    <source>
        <dbReference type="SAM" id="SignalP"/>
    </source>
</evidence>
<dbReference type="PROSITE" id="PS51782">
    <property type="entry name" value="LYSM"/>
    <property type="match status" value="2"/>
</dbReference>
<evidence type="ECO:0000313" key="3">
    <source>
        <dbReference type="EMBL" id="KRO63140.1"/>
    </source>
</evidence>
<keyword evidence="1" id="KW-0732">Signal</keyword>
<protein>
    <recommendedName>
        <fullName evidence="2">LysM domain-containing protein</fullName>
    </recommendedName>
</protein>
<comment type="caution">
    <text evidence="3">The sequence shown here is derived from an EMBL/GenBank/DDBJ whole genome shotgun (WGS) entry which is preliminary data.</text>
</comment>
<dbReference type="InterPro" id="IPR036779">
    <property type="entry name" value="LysM_dom_sf"/>
</dbReference>
<proteinExistence type="predicted"/>
<dbReference type="Proteomes" id="UP000051269">
    <property type="component" value="Unassembled WGS sequence"/>
</dbReference>
<dbReference type="SUPFAM" id="SSF54106">
    <property type="entry name" value="LysM domain"/>
    <property type="match status" value="2"/>
</dbReference>
<dbReference type="GO" id="GO:0008270">
    <property type="term" value="F:zinc ion binding"/>
    <property type="evidence" value="ECO:0007669"/>
    <property type="project" value="InterPro"/>
</dbReference>
<name>A0A0R2RKF8_9BACT</name>
<evidence type="ECO:0000313" key="4">
    <source>
        <dbReference type="Proteomes" id="UP000051269"/>
    </source>
</evidence>
<feature type="domain" description="LysM" evidence="2">
    <location>
        <begin position="24"/>
        <end position="68"/>
    </location>
</feature>
<dbReference type="CDD" id="cd06583">
    <property type="entry name" value="PGRP"/>
    <property type="match status" value="1"/>
</dbReference>
<feature type="signal peptide" evidence="1">
    <location>
        <begin position="1"/>
        <end position="22"/>
    </location>
</feature>
<dbReference type="PANTHER" id="PTHR33734">
    <property type="entry name" value="LYSM DOMAIN-CONTAINING GPI-ANCHORED PROTEIN 2"/>
    <property type="match status" value="1"/>
</dbReference>
<accession>A0A0R2RKF8</accession>
<evidence type="ECO:0000259" key="2">
    <source>
        <dbReference type="PROSITE" id="PS51782"/>
    </source>
</evidence>
<organism evidence="3 4">
    <name type="scientific">Verrucomicrobia subdivision 6 bacterium BACL9 MAG-120507-bin52</name>
    <dbReference type="NCBI Taxonomy" id="1655590"/>
    <lineage>
        <taxon>Bacteria</taxon>
        <taxon>Pseudomonadati</taxon>
        <taxon>Verrucomicrobiota</taxon>
        <taxon>Verrucomicrobiia</taxon>
        <taxon>Verrucomicrobiales</taxon>
        <taxon>Verrucomicrobia subdivision 6</taxon>
    </lineage>
</organism>
<dbReference type="AlphaFoldDB" id="A0A0R2RKF8"/>
<dbReference type="GO" id="GO:0008932">
    <property type="term" value="F:lytic endotransglycosylase activity"/>
    <property type="evidence" value="ECO:0007669"/>
    <property type="project" value="TreeGrafter"/>
</dbReference>
<dbReference type="Gene3D" id="3.10.350.10">
    <property type="entry name" value="LysM domain"/>
    <property type="match status" value="2"/>
</dbReference>
<reference evidence="3 4" key="1">
    <citation type="submission" date="2015-10" db="EMBL/GenBank/DDBJ databases">
        <title>Metagenome-Assembled Genomes uncover a global brackish microbiome.</title>
        <authorList>
            <person name="Hugerth L.W."/>
            <person name="Larsson J."/>
            <person name="Alneberg J."/>
            <person name="Lindh M.V."/>
            <person name="Legrand C."/>
            <person name="Pinhassi J."/>
            <person name="Andersson A.F."/>
        </authorList>
    </citation>
    <scope>NUCLEOTIDE SEQUENCE [LARGE SCALE GENOMIC DNA]</scope>
    <source>
        <strain evidence="3">BACL18 MAG-120507-bin52</strain>
    </source>
</reference>
<dbReference type="Pfam" id="PF01476">
    <property type="entry name" value="LysM"/>
    <property type="match status" value="2"/>
</dbReference>
<dbReference type="PANTHER" id="PTHR33734:SF22">
    <property type="entry name" value="MEMBRANE-BOUND LYTIC MUREIN TRANSGLYCOSYLASE D"/>
    <property type="match status" value="1"/>
</dbReference>
<dbReference type="SMART" id="SM00701">
    <property type="entry name" value="PGRP"/>
    <property type="match status" value="1"/>
</dbReference>
<dbReference type="InterPro" id="IPR018392">
    <property type="entry name" value="LysM"/>
</dbReference>
<feature type="domain" description="LysM" evidence="2">
    <location>
        <begin position="89"/>
        <end position="132"/>
    </location>
</feature>
<dbReference type="InterPro" id="IPR036505">
    <property type="entry name" value="Amidase/PGRP_sf"/>
</dbReference>
<sequence>MRVSPIVAPILLLLATTISNYAAPTHTVQKGETFYQIAKQHAVSPDALAQANPNIQPTRLHPGDILRLPSATVSTPAPSPVPSTPTRPLSVKIQKGDTLSKISRQHGVSLEDLRRWNRLNGSPLQIGQTLRLSAPLTAAPLAKPTAPALTLPTPPKISFVAPVRKQIDSPRGRLRRWEYIVVHHSGTGGGNARIFDAYHKERGMENGMAYHFVIGNGSDSGDGQIEVGSRWTRQIQGGHVASDSLNEIAIGICLVGDFSHHQPDPRQKAALIELVRFLRQLQSSPRLKFRLHREINTKPTECPGKLFPSAKLHEILD</sequence>
<dbReference type="EMBL" id="LIBO01000006">
    <property type="protein sequence ID" value="KRO63140.1"/>
    <property type="molecule type" value="Genomic_DNA"/>
</dbReference>
<dbReference type="Pfam" id="PF01510">
    <property type="entry name" value="Amidase_2"/>
    <property type="match status" value="1"/>
</dbReference>
<dbReference type="SMART" id="SM00257">
    <property type="entry name" value="LysM"/>
    <property type="match status" value="2"/>
</dbReference>
<dbReference type="InterPro" id="IPR006619">
    <property type="entry name" value="PGRP_domain_met/bac"/>
</dbReference>
<feature type="chain" id="PRO_5006422831" description="LysM domain-containing protein" evidence="1">
    <location>
        <begin position="23"/>
        <end position="317"/>
    </location>
</feature>